<dbReference type="GO" id="GO:0045881">
    <property type="term" value="P:positive regulation of sporulation resulting in formation of a cellular spore"/>
    <property type="evidence" value="ECO:0007669"/>
    <property type="project" value="TreeGrafter"/>
</dbReference>
<evidence type="ECO:0000256" key="1">
    <source>
        <dbReference type="ARBA" id="ARBA00006594"/>
    </source>
</evidence>
<dbReference type="SMART" id="SM00470">
    <property type="entry name" value="ParB"/>
    <property type="match status" value="1"/>
</dbReference>
<dbReference type="Pfam" id="PF01555">
    <property type="entry name" value="N6_N4_Mtase"/>
    <property type="match status" value="1"/>
</dbReference>
<dbReference type="InterPro" id="IPR001091">
    <property type="entry name" value="RM_Methyltransferase"/>
</dbReference>
<dbReference type="InterPro" id="IPR003115">
    <property type="entry name" value="ParB_N"/>
</dbReference>
<dbReference type="EC" id="2.1.1.-" evidence="5"/>
<dbReference type="GO" id="GO:0032259">
    <property type="term" value="P:methylation"/>
    <property type="evidence" value="ECO:0007669"/>
    <property type="project" value="UniProtKB-KW"/>
</dbReference>
<evidence type="ECO:0000256" key="5">
    <source>
        <dbReference type="RuleBase" id="RU362026"/>
    </source>
</evidence>
<dbReference type="InterPro" id="IPR029063">
    <property type="entry name" value="SAM-dependent_MTases_sf"/>
</dbReference>
<dbReference type="Proteomes" id="UP000286576">
    <property type="component" value="Unassembled WGS sequence"/>
</dbReference>
<sequence>MTKQHKKHPVLSNRADALERRFGPIEYRSIDNLASYSNNPRKHSEAQLVKIASSITEFGFVMPVLIDEDGVVIAGEARLAAAKRLGMTEVPVIIAHQWSKAQVRAYRLADNKLAELATWDADTLSIELAAIIEMDETSVEILGWETAKVDLILEHESEPQTSQDEADEQIVPPASPVTRPGDLWLLGKHRLLCASSLETASWEELLAGEVGAMAFTDPPYNVPVSGHVCGLGKVSHAEFAMASGEMTSPEFIAFLSAFLNVMLPHLKDGAVLDLCMDWRHLAELQAALDANDLKLLNLCVWNKTNGGMGSLYRSKHELVLVAKKGRAPHTNNVELGKHGRYRTNVWDYAGVNTFGRNRMEDLADHPTVKPVALVADAIRDVSMPGEIVLDAFMGSGTTILAAERTKRRAYGVEIDPGYVDVAIRRWERLSGQQAVLAGAGQSFAEIAAERAETHVEAGEQDCASDEAAIQQ</sequence>
<dbReference type="PANTHER" id="PTHR33375:SF1">
    <property type="entry name" value="CHROMOSOME-PARTITIONING PROTEIN PARB-RELATED"/>
    <property type="match status" value="1"/>
</dbReference>
<comment type="catalytic activity">
    <reaction evidence="4">
        <text>a 2'-deoxyadenosine in DNA + S-adenosyl-L-methionine = an N(6)-methyl-2'-deoxyadenosine in DNA + S-adenosyl-L-homocysteine + H(+)</text>
        <dbReference type="Rhea" id="RHEA:15197"/>
        <dbReference type="Rhea" id="RHEA-COMP:12418"/>
        <dbReference type="Rhea" id="RHEA-COMP:12419"/>
        <dbReference type="ChEBI" id="CHEBI:15378"/>
        <dbReference type="ChEBI" id="CHEBI:57856"/>
        <dbReference type="ChEBI" id="CHEBI:59789"/>
        <dbReference type="ChEBI" id="CHEBI:90615"/>
        <dbReference type="ChEBI" id="CHEBI:90616"/>
        <dbReference type="EC" id="2.1.1.72"/>
    </reaction>
</comment>
<organism evidence="7 8">
    <name type="scientific">Aurantiacibacter zhengii</name>
    <dbReference type="NCBI Taxonomy" id="2307003"/>
    <lineage>
        <taxon>Bacteria</taxon>
        <taxon>Pseudomonadati</taxon>
        <taxon>Pseudomonadota</taxon>
        <taxon>Alphaproteobacteria</taxon>
        <taxon>Sphingomonadales</taxon>
        <taxon>Erythrobacteraceae</taxon>
        <taxon>Aurantiacibacter</taxon>
    </lineage>
</organism>
<reference evidence="7 8" key="1">
    <citation type="submission" date="2018-08" db="EMBL/GenBank/DDBJ databases">
        <title>Erythrobacter zhengii sp.nov., a bacterium isolated from deep-sea sediment.</title>
        <authorList>
            <person name="Fang C."/>
            <person name="Wu Y.-H."/>
            <person name="Sun C."/>
            <person name="Wang H."/>
            <person name="Cheng H."/>
            <person name="Meng F.-X."/>
            <person name="Wang C.-S."/>
            <person name="Xu X.-W."/>
        </authorList>
    </citation>
    <scope>NUCLEOTIDE SEQUENCE [LARGE SCALE GENOMIC DNA]</scope>
    <source>
        <strain evidence="7 8">V18</strain>
    </source>
</reference>
<keyword evidence="3" id="KW-0808">Transferase</keyword>
<comment type="similarity">
    <text evidence="1 5">Belongs to the N(4)/N(6)-methyltransferase family.</text>
</comment>
<dbReference type="Gene3D" id="3.90.1530.10">
    <property type="entry name" value="Conserved hypothetical protein from pyrococcus furiosus pfu- 392566-001, ParB domain"/>
    <property type="match status" value="1"/>
</dbReference>
<dbReference type="GO" id="GO:0009007">
    <property type="term" value="F:site-specific DNA-methyltransferase (adenine-specific) activity"/>
    <property type="evidence" value="ECO:0007669"/>
    <property type="project" value="UniProtKB-EC"/>
</dbReference>
<keyword evidence="8" id="KW-1185">Reference proteome</keyword>
<dbReference type="RefSeq" id="WP_119588094.1">
    <property type="nucleotide sequence ID" value="NZ_CAWODQ010000003.1"/>
</dbReference>
<evidence type="ECO:0000256" key="3">
    <source>
        <dbReference type="ARBA" id="ARBA00022679"/>
    </source>
</evidence>
<accession>A0A418NNH2</accession>
<dbReference type="AlphaFoldDB" id="A0A418NNH2"/>
<dbReference type="InterPro" id="IPR002941">
    <property type="entry name" value="DNA_methylase_N4/N6"/>
</dbReference>
<dbReference type="InterPro" id="IPR050336">
    <property type="entry name" value="Chromosome_partition/occlusion"/>
</dbReference>
<evidence type="ECO:0000256" key="4">
    <source>
        <dbReference type="ARBA" id="ARBA00047942"/>
    </source>
</evidence>
<dbReference type="Gene3D" id="3.40.50.150">
    <property type="entry name" value="Vaccinia Virus protein VP39"/>
    <property type="match status" value="1"/>
</dbReference>
<dbReference type="InterPro" id="IPR015840">
    <property type="entry name" value="DNA_MeTrfase_ParB"/>
</dbReference>
<feature type="domain" description="ParB-like N-terminal" evidence="6">
    <location>
        <begin position="26"/>
        <end position="112"/>
    </location>
</feature>
<dbReference type="Pfam" id="PF02195">
    <property type="entry name" value="ParB_N"/>
    <property type="match status" value="1"/>
</dbReference>
<dbReference type="PRINTS" id="PR00508">
    <property type="entry name" value="S21N4MTFRASE"/>
</dbReference>
<dbReference type="CDD" id="cd16403">
    <property type="entry name" value="ParB_N_like_MT"/>
    <property type="match status" value="1"/>
</dbReference>
<evidence type="ECO:0000313" key="8">
    <source>
        <dbReference type="Proteomes" id="UP000286576"/>
    </source>
</evidence>
<dbReference type="PIRSF" id="PIRSF036758">
    <property type="entry name" value="Aden_M_ParB"/>
    <property type="match status" value="1"/>
</dbReference>
<gene>
    <name evidence="7" type="ORF">D2V07_16945</name>
</gene>
<dbReference type="PANTHER" id="PTHR33375">
    <property type="entry name" value="CHROMOSOME-PARTITIONING PROTEIN PARB-RELATED"/>
    <property type="match status" value="1"/>
</dbReference>
<dbReference type="GO" id="GO:0005694">
    <property type="term" value="C:chromosome"/>
    <property type="evidence" value="ECO:0007669"/>
    <property type="project" value="TreeGrafter"/>
</dbReference>
<evidence type="ECO:0000256" key="2">
    <source>
        <dbReference type="ARBA" id="ARBA00022603"/>
    </source>
</evidence>
<dbReference type="SUPFAM" id="SSF53335">
    <property type="entry name" value="S-adenosyl-L-methionine-dependent methyltransferases"/>
    <property type="match status" value="1"/>
</dbReference>
<dbReference type="OrthoDB" id="7806498at2"/>
<proteinExistence type="inferred from homology"/>
<dbReference type="PROSITE" id="PS00092">
    <property type="entry name" value="N6_MTASE"/>
    <property type="match status" value="1"/>
</dbReference>
<dbReference type="GO" id="GO:0008170">
    <property type="term" value="F:N-methyltransferase activity"/>
    <property type="evidence" value="ECO:0007669"/>
    <property type="project" value="InterPro"/>
</dbReference>
<dbReference type="GO" id="GO:0007059">
    <property type="term" value="P:chromosome segregation"/>
    <property type="evidence" value="ECO:0007669"/>
    <property type="project" value="TreeGrafter"/>
</dbReference>
<keyword evidence="2 7" id="KW-0489">Methyltransferase</keyword>
<dbReference type="SUPFAM" id="SSF110849">
    <property type="entry name" value="ParB/Sulfiredoxin"/>
    <property type="match status" value="1"/>
</dbReference>
<evidence type="ECO:0000313" key="7">
    <source>
        <dbReference type="EMBL" id="RIV83143.1"/>
    </source>
</evidence>
<evidence type="ECO:0000259" key="6">
    <source>
        <dbReference type="SMART" id="SM00470"/>
    </source>
</evidence>
<comment type="caution">
    <text evidence="7">The sequence shown here is derived from an EMBL/GenBank/DDBJ whole genome shotgun (WGS) entry which is preliminary data.</text>
</comment>
<name>A0A418NNH2_9SPHN</name>
<dbReference type="GO" id="GO:0003677">
    <property type="term" value="F:DNA binding"/>
    <property type="evidence" value="ECO:0007669"/>
    <property type="project" value="InterPro"/>
</dbReference>
<dbReference type="InterPro" id="IPR036086">
    <property type="entry name" value="ParB/Sulfiredoxin_sf"/>
</dbReference>
<dbReference type="EMBL" id="QXFL01000011">
    <property type="protein sequence ID" value="RIV83143.1"/>
    <property type="molecule type" value="Genomic_DNA"/>
</dbReference>
<dbReference type="InterPro" id="IPR002052">
    <property type="entry name" value="DNA_methylase_N6_adenine_CS"/>
</dbReference>
<protein>
    <recommendedName>
        <fullName evidence="5">Methyltransferase</fullName>
        <ecNumber evidence="5">2.1.1.-</ecNumber>
    </recommendedName>
</protein>